<dbReference type="Proteomes" id="UP000198345">
    <property type="component" value="Unassembled WGS sequence"/>
</dbReference>
<comment type="caution">
    <text evidence="2">The sequence shown here is derived from an EMBL/GenBank/DDBJ whole genome shotgun (WGS) entry which is preliminary data.</text>
</comment>
<evidence type="ECO:0000313" key="2">
    <source>
        <dbReference type="EMBL" id="OXA90382.1"/>
    </source>
</evidence>
<dbReference type="EMBL" id="MUGW01000025">
    <property type="protein sequence ID" value="OXA90382.1"/>
    <property type="molecule type" value="Genomic_DNA"/>
</dbReference>
<evidence type="ECO:0000313" key="3">
    <source>
        <dbReference type="Proteomes" id="UP000198345"/>
    </source>
</evidence>
<evidence type="ECO:0008006" key="4">
    <source>
        <dbReference type="Google" id="ProtNLM"/>
    </source>
</evidence>
<gene>
    <name evidence="2" type="ORF">B0A66_12485</name>
</gene>
<protein>
    <recommendedName>
        <fullName evidence="4">DUF4625 domain-containing protein</fullName>
    </recommendedName>
</protein>
<evidence type="ECO:0000256" key="1">
    <source>
        <dbReference type="SAM" id="SignalP"/>
    </source>
</evidence>
<keyword evidence="3" id="KW-1185">Reference proteome</keyword>
<reference evidence="2 3" key="1">
    <citation type="submission" date="2016-11" db="EMBL/GenBank/DDBJ databases">
        <title>Whole genomes of Flavobacteriaceae.</title>
        <authorList>
            <person name="Stine C."/>
            <person name="Li C."/>
            <person name="Tadesse D."/>
        </authorList>
    </citation>
    <scope>NUCLEOTIDE SEQUENCE [LARGE SCALE GENOMIC DNA]</scope>
    <source>
        <strain evidence="2 3">DSM 18292</strain>
    </source>
</reference>
<keyword evidence="1" id="KW-0732">Signal</keyword>
<feature type="chain" id="PRO_5012985626" description="DUF4625 domain-containing protein" evidence="1">
    <location>
        <begin position="29"/>
        <end position="320"/>
    </location>
</feature>
<proteinExistence type="predicted"/>
<dbReference type="AlphaFoldDB" id="A0A226H857"/>
<sequence>MNKVKTKSKAIKPAKIIVAFLLSTFVFTSCSSDSDTPTEPEQKQPTIDKIELGLGNNEIGVIGEDFHFNAEVVAADKIENVNIKIVQKSTETYSKVWSHEINWTQYAGAKNATIHKHFDVPADAVEGKYDFIITIKDQNGTSLEVKKNLNIYASGNLPVNPVTTILTVFKNDDFFYRKGKYYTEGDHFKTTDNFMSQVTLSGVKGNGIMYLLLINKNAKHTPESVDQIDFSKVIVYDVFEHKDMAEVGTFSNVLFDENNMVTRETPKLPIGAAKDFNVPTPQDITGTRAWATGDYTYLVVYKNTTYNINFTQAINIPIVL</sequence>
<dbReference type="Pfam" id="PF15418">
    <property type="entry name" value="DUF4625"/>
    <property type="match status" value="1"/>
</dbReference>
<feature type="signal peptide" evidence="1">
    <location>
        <begin position="1"/>
        <end position="28"/>
    </location>
</feature>
<name>A0A226H857_9FLAO</name>
<dbReference type="InterPro" id="IPR027829">
    <property type="entry name" value="DUF4625"/>
</dbReference>
<dbReference type="RefSeq" id="WP_089050171.1">
    <property type="nucleotide sequence ID" value="NZ_FXTV01000009.1"/>
</dbReference>
<dbReference type="OrthoDB" id="978436at2"/>
<accession>A0A226H857</accession>
<dbReference type="PROSITE" id="PS51257">
    <property type="entry name" value="PROKAR_LIPOPROTEIN"/>
    <property type="match status" value="1"/>
</dbReference>
<organism evidence="2 3">
    <name type="scientific">Flavobacterium hercynium</name>
    <dbReference type="NCBI Taxonomy" id="387094"/>
    <lineage>
        <taxon>Bacteria</taxon>
        <taxon>Pseudomonadati</taxon>
        <taxon>Bacteroidota</taxon>
        <taxon>Flavobacteriia</taxon>
        <taxon>Flavobacteriales</taxon>
        <taxon>Flavobacteriaceae</taxon>
        <taxon>Flavobacterium</taxon>
    </lineage>
</organism>